<dbReference type="HOGENOM" id="CLU_474890_0_0_1"/>
<dbReference type="OrthoDB" id="405996at2759"/>
<reference evidence="2" key="2">
    <citation type="submission" date="2015-07" db="EMBL/GenBank/DDBJ databases">
        <title>Contrasting host-pathogen interactions and genome evolution in two generalist and specialist microsporidian pathogens of mosquitoes.</title>
        <authorList>
            <consortium name="The Broad Institute Genomics Platform"/>
            <consortium name="The Broad Institute Genome Sequencing Center for Infectious Disease"/>
            <person name="Cuomo C.A."/>
            <person name="Sanscrainte N.D."/>
            <person name="Goldberg J.M."/>
            <person name="Heiman D."/>
            <person name="Young S."/>
            <person name="Zeng Q."/>
            <person name="Becnel J.J."/>
            <person name="Birren B.W."/>
        </authorList>
    </citation>
    <scope>NUCLEOTIDE SEQUENCE [LARGE SCALE GENOMIC DNA]</scope>
    <source>
        <strain evidence="2">USNM 41457</strain>
    </source>
</reference>
<keyword evidence="2" id="KW-1185">Reference proteome</keyword>
<dbReference type="Gene3D" id="3.60.10.10">
    <property type="entry name" value="Endonuclease/exonuclease/phosphatase"/>
    <property type="match status" value="1"/>
</dbReference>
<organism evidence="1 2">
    <name type="scientific">Edhazardia aedis (strain USNM 41457)</name>
    <name type="common">Microsporidian parasite</name>
    <dbReference type="NCBI Taxonomy" id="1003232"/>
    <lineage>
        <taxon>Eukaryota</taxon>
        <taxon>Fungi</taxon>
        <taxon>Fungi incertae sedis</taxon>
        <taxon>Microsporidia</taxon>
        <taxon>Edhazardia</taxon>
    </lineage>
</organism>
<accession>J9D2B9</accession>
<dbReference type="InParanoid" id="J9D2B9"/>
<dbReference type="AlphaFoldDB" id="J9D2B9"/>
<dbReference type="Proteomes" id="UP000003163">
    <property type="component" value="Unassembled WGS sequence"/>
</dbReference>
<evidence type="ECO:0000313" key="1">
    <source>
        <dbReference type="EMBL" id="EJW01724.1"/>
    </source>
</evidence>
<dbReference type="EMBL" id="AFBI03000004">
    <property type="protein sequence ID" value="EJW01724.1"/>
    <property type="molecule type" value="Genomic_DNA"/>
</dbReference>
<dbReference type="InterPro" id="IPR036691">
    <property type="entry name" value="Endo/exonu/phosph_ase_sf"/>
</dbReference>
<protein>
    <submittedName>
        <fullName evidence="1">Uncharacterized protein</fullName>
    </submittedName>
</protein>
<evidence type="ECO:0000313" key="2">
    <source>
        <dbReference type="Proteomes" id="UP000003163"/>
    </source>
</evidence>
<gene>
    <name evidence="1" type="ORF">EDEG_00390</name>
</gene>
<dbReference type="VEuPathDB" id="MicrosporidiaDB:EDEG_00390"/>
<name>J9D2B9_EDHAE</name>
<sequence>MTLNEEYFDKLLNLNVQSPKYLNDELMSEITGINNNFSTFMGNNPTYTEENQIIDVFVEQNEKNLNNVNRSKNITSTNILKCDGDLQNNIKIKGSDIENSSELYLYNYSTNNKIEYDQKSIDPKMVEEKKLFLSKSSTNSLFTGINNNIIFNQSSKNILGNKNELINTFRELFLENGHILSNFYAGSNSLKSELPIKQKRSLIGYFDDMVSNANRLINSKYTDVLKNDIIKTILQYDDTDKFSENTFENTCSTNSHISYDYYNKELNKVEHDSDSFDKNQKNDYKSINIMNENKLQASCEELIYVLNWNLNNTKFEKIVDFRININTEVSFVIISIQKIPTSYKGLLSDSKADERAAWTNFFNEKIYSENPRFSLISKNFSGSMGLLVYVKNNIANKIHSIQISKYQKSFSSSNYAITINMIYRKKLISFYNCQYSSKEKGNCEQLIEFLEKVEILKDIQKQKRYLFITGIFDCKMSKISKKNKKEDENSMRMMDYESILRRDLICNFSDYIFKGIIAESIICFPPNGDYTKDSHNYGYFSRIFFGENIACLEYSDISNFDTGFKPVFSIFSFK</sequence>
<reference evidence="1 2" key="1">
    <citation type="submission" date="2011-08" db="EMBL/GenBank/DDBJ databases">
        <authorList>
            <person name="Liu Z.J."/>
            <person name="Shi F.L."/>
            <person name="Lu J.Q."/>
            <person name="Li M."/>
            <person name="Wang Z.L."/>
        </authorList>
    </citation>
    <scope>NUCLEOTIDE SEQUENCE [LARGE SCALE GENOMIC DNA]</scope>
    <source>
        <strain evidence="1 2">USNM 41457</strain>
    </source>
</reference>
<proteinExistence type="predicted"/>
<comment type="caution">
    <text evidence="1">The sequence shown here is derived from an EMBL/GenBank/DDBJ whole genome shotgun (WGS) entry which is preliminary data.</text>
</comment>